<dbReference type="FunCoup" id="F0X8W4">
    <property type="interactions" value="1345"/>
</dbReference>
<dbReference type="PRINTS" id="PR00385">
    <property type="entry name" value="P450"/>
</dbReference>
<dbReference type="SUPFAM" id="SSF48264">
    <property type="entry name" value="Cytochrome P450"/>
    <property type="match status" value="1"/>
</dbReference>
<reference evidence="11 12" key="1">
    <citation type="journal article" date="2011" name="Proc. Natl. Acad. Sci. U.S.A.">
        <title>Genome and transcriptome analyses of the mountain pine beetle-fungal symbiont Grosmannia clavigera, a lodgepole pine pathogen.</title>
        <authorList>
            <person name="DiGuistini S."/>
            <person name="Wang Y."/>
            <person name="Liao N.Y."/>
            <person name="Taylor G."/>
            <person name="Tanguay P."/>
            <person name="Feau N."/>
            <person name="Henrissat B."/>
            <person name="Chan S.K."/>
            <person name="Hesse-Orce U."/>
            <person name="Alamouti S.M."/>
            <person name="Tsui C.K.M."/>
            <person name="Docking R.T."/>
            <person name="Levasseur A."/>
            <person name="Haridas S."/>
            <person name="Robertson G."/>
            <person name="Birol I."/>
            <person name="Holt R.A."/>
            <person name="Marra M.A."/>
            <person name="Hamelin R.C."/>
            <person name="Hirst M."/>
            <person name="Jones S.J.M."/>
            <person name="Bohlmann J."/>
            <person name="Breuil C."/>
        </authorList>
    </citation>
    <scope>NUCLEOTIDE SEQUENCE [LARGE SCALE GENOMIC DNA]</scope>
    <source>
        <strain evidence="12">kw1407 / UAMH 11150</strain>
    </source>
</reference>
<dbReference type="Gene3D" id="1.10.630.10">
    <property type="entry name" value="Cytochrome P450"/>
    <property type="match status" value="1"/>
</dbReference>
<dbReference type="GO" id="GO:0020037">
    <property type="term" value="F:heme binding"/>
    <property type="evidence" value="ECO:0007669"/>
    <property type="project" value="InterPro"/>
</dbReference>
<evidence type="ECO:0000256" key="7">
    <source>
        <dbReference type="ARBA" id="ARBA00039038"/>
    </source>
</evidence>
<dbReference type="PANTHER" id="PTHR24286">
    <property type="entry name" value="CYTOCHROME P450 26"/>
    <property type="match status" value="1"/>
</dbReference>
<dbReference type="CDD" id="cd11082">
    <property type="entry name" value="CYP61_CYP710"/>
    <property type="match status" value="1"/>
</dbReference>
<dbReference type="InParanoid" id="F0X8W4"/>
<dbReference type="EMBL" id="GL629735">
    <property type="protein sequence ID" value="EFX05849.1"/>
    <property type="molecule type" value="Genomic_DNA"/>
</dbReference>
<evidence type="ECO:0000256" key="1">
    <source>
        <dbReference type="ARBA" id="ARBA00001971"/>
    </source>
</evidence>
<evidence type="ECO:0000256" key="3">
    <source>
        <dbReference type="ARBA" id="ARBA00022723"/>
    </source>
</evidence>
<dbReference type="InterPro" id="IPR002403">
    <property type="entry name" value="Cyt_P450_E_grp-IV"/>
</dbReference>
<dbReference type="PANTHER" id="PTHR24286:SF228">
    <property type="entry name" value="C-22 STEROL DESATURASE ERG5"/>
    <property type="match status" value="1"/>
</dbReference>
<dbReference type="PRINTS" id="PR00465">
    <property type="entry name" value="EP450IV"/>
</dbReference>
<dbReference type="FunFam" id="1.10.630.10:FF:000021">
    <property type="entry name" value="Cytochrome P450 61"/>
    <property type="match status" value="1"/>
</dbReference>
<dbReference type="Proteomes" id="UP000007796">
    <property type="component" value="Unassembled WGS sequence"/>
</dbReference>
<keyword evidence="5 9" id="KW-0408">Iron</keyword>
<evidence type="ECO:0000256" key="8">
    <source>
        <dbReference type="ARBA" id="ARBA00051023"/>
    </source>
</evidence>
<keyword evidence="6 10" id="KW-0503">Monooxygenase</keyword>
<evidence type="ECO:0000256" key="4">
    <source>
        <dbReference type="ARBA" id="ARBA00023002"/>
    </source>
</evidence>
<dbReference type="RefSeq" id="XP_014175331.1">
    <property type="nucleotide sequence ID" value="XM_014319856.1"/>
</dbReference>
<dbReference type="PROSITE" id="PS00086">
    <property type="entry name" value="CYTOCHROME_P450"/>
    <property type="match status" value="1"/>
</dbReference>
<dbReference type="OrthoDB" id="1372046at2759"/>
<accession>F0X8W4</accession>
<dbReference type="InterPro" id="IPR036396">
    <property type="entry name" value="Cyt_P450_sf"/>
</dbReference>
<dbReference type="GO" id="GO:0005506">
    <property type="term" value="F:iron ion binding"/>
    <property type="evidence" value="ECO:0007669"/>
    <property type="project" value="InterPro"/>
</dbReference>
<comment type="similarity">
    <text evidence="2 10">Belongs to the cytochrome P450 family.</text>
</comment>
<keyword evidence="9 10" id="KW-0349">Heme</keyword>
<evidence type="ECO:0000256" key="5">
    <source>
        <dbReference type="ARBA" id="ARBA00023004"/>
    </source>
</evidence>
<feature type="binding site" description="axial binding residue" evidence="9">
    <location>
        <position position="480"/>
    </location>
    <ligand>
        <name>heme</name>
        <dbReference type="ChEBI" id="CHEBI:30413"/>
    </ligand>
    <ligandPart>
        <name>Fe</name>
        <dbReference type="ChEBI" id="CHEBI:18248"/>
    </ligandPart>
</feature>
<dbReference type="STRING" id="655863.F0X8W4"/>
<comment type="cofactor">
    <cofactor evidence="1 9">
        <name>heme</name>
        <dbReference type="ChEBI" id="CHEBI:30413"/>
    </cofactor>
</comment>
<evidence type="ECO:0000256" key="10">
    <source>
        <dbReference type="RuleBase" id="RU000461"/>
    </source>
</evidence>
<keyword evidence="3 9" id="KW-0479">Metal-binding</keyword>
<proteinExistence type="inferred from homology"/>
<organism evidence="12">
    <name type="scientific">Grosmannia clavigera (strain kw1407 / UAMH 11150)</name>
    <name type="common">Blue stain fungus</name>
    <name type="synonym">Graphiocladiella clavigera</name>
    <dbReference type="NCBI Taxonomy" id="655863"/>
    <lineage>
        <taxon>Eukaryota</taxon>
        <taxon>Fungi</taxon>
        <taxon>Dikarya</taxon>
        <taxon>Ascomycota</taxon>
        <taxon>Pezizomycotina</taxon>
        <taxon>Sordariomycetes</taxon>
        <taxon>Sordariomycetidae</taxon>
        <taxon>Ophiostomatales</taxon>
        <taxon>Ophiostomataceae</taxon>
        <taxon>Leptographium</taxon>
    </lineage>
</organism>
<protein>
    <recommendedName>
        <fullName evidence="7">sterol 22-desaturase</fullName>
        <ecNumber evidence="7">1.14.19.41</ecNumber>
    </recommendedName>
</protein>
<evidence type="ECO:0000256" key="9">
    <source>
        <dbReference type="PIRSR" id="PIRSR602403-1"/>
    </source>
</evidence>
<dbReference type="Pfam" id="PF00067">
    <property type="entry name" value="p450"/>
    <property type="match status" value="1"/>
</dbReference>
<dbReference type="InterPro" id="IPR001128">
    <property type="entry name" value="Cyt_P450"/>
</dbReference>
<sequence>MATINGTVVASPLATAKYVAGVFPAQFEPLIEAVAQTSVWTVLFTVLAIAVVYDQVSYLSQKGSIVGPAWKEPFIGPFLQSVNPKFEEYYGKWVSGPLSCVSVFHKFVVIASTRDMARKVFNSPTYVKPCVVDIAHKLLGADNWVFLDGKAHVDFRKGLNGLFTRRALECYLPGQEDVYHTYFKRFVKITKDAGGKPVPFMSEFREIMCALSCRSFVGSYLPEESFKRIADDYYLITAALELVNFPIILPYTKTWYGKKAADLVLEEFSKCAAKSKIRMRAGGEVNSIMDAWVKAMVDSENWRNAEAKGLSIEGLEKPTPLLREFSDYEIAQTIFTFLFASQDATSSACTWLFQIMAQRPDVLDRVRDENIRVRKGDRNASVNLDELESMTYTRAVVRELLRYRPPVLMVPYLVKKKFPISETYSVPKGAMVIPTTYMALRDPDVYTNPDEFDPERYYTGDAEEKGAKNYLVFGTGPHYCLGQHYAQLNLALCIGMASIRLDWKHHPTPQSEEIKVFATIFPKDDCPLTFTERK</sequence>
<dbReference type="HOGENOM" id="CLU_023517_0_0_1"/>
<evidence type="ECO:0000313" key="11">
    <source>
        <dbReference type="EMBL" id="EFX05849.1"/>
    </source>
</evidence>
<keyword evidence="12" id="KW-1185">Reference proteome</keyword>
<dbReference type="EC" id="1.14.19.41" evidence="7"/>
<evidence type="ECO:0000313" key="12">
    <source>
        <dbReference type="Proteomes" id="UP000007796"/>
    </source>
</evidence>
<comment type="catalytic activity">
    <reaction evidence="8">
        <text>5-dehydroepisterol + NADPH + O2 + H(+) = ergosta-5,7,22,24(28)-tetraen-3beta-ol + NADP(+) + 2 H2O</text>
        <dbReference type="Rhea" id="RHEA:33467"/>
        <dbReference type="ChEBI" id="CHEBI:15377"/>
        <dbReference type="ChEBI" id="CHEBI:15378"/>
        <dbReference type="ChEBI" id="CHEBI:15379"/>
        <dbReference type="ChEBI" id="CHEBI:18249"/>
        <dbReference type="ChEBI" id="CHEBI:52972"/>
        <dbReference type="ChEBI" id="CHEBI:57783"/>
        <dbReference type="ChEBI" id="CHEBI:58349"/>
        <dbReference type="EC" id="1.14.19.41"/>
    </reaction>
    <physiologicalReaction direction="left-to-right" evidence="8">
        <dbReference type="Rhea" id="RHEA:33468"/>
    </physiologicalReaction>
</comment>
<dbReference type="eggNOG" id="KOG0157">
    <property type="taxonomic scope" value="Eukaryota"/>
</dbReference>
<dbReference type="GeneID" id="25977071"/>
<name>F0X8W4_GROCL</name>
<evidence type="ECO:0000256" key="6">
    <source>
        <dbReference type="ARBA" id="ARBA00023033"/>
    </source>
</evidence>
<keyword evidence="4 10" id="KW-0560">Oxidoreductase</keyword>
<dbReference type="AlphaFoldDB" id="F0X8W4"/>
<dbReference type="GO" id="GO:0006696">
    <property type="term" value="P:ergosterol biosynthetic process"/>
    <property type="evidence" value="ECO:0007669"/>
    <property type="project" value="EnsemblFungi"/>
</dbReference>
<dbReference type="GO" id="GO:0004497">
    <property type="term" value="F:monooxygenase activity"/>
    <property type="evidence" value="ECO:0007669"/>
    <property type="project" value="UniProtKB-KW"/>
</dbReference>
<dbReference type="InterPro" id="IPR017972">
    <property type="entry name" value="Cyt_P450_CS"/>
</dbReference>
<evidence type="ECO:0000256" key="2">
    <source>
        <dbReference type="ARBA" id="ARBA00010617"/>
    </source>
</evidence>
<dbReference type="GO" id="GO:0000249">
    <property type="term" value="F:C-22 sterol desaturase (NADPH) activity"/>
    <property type="evidence" value="ECO:0007669"/>
    <property type="project" value="UniProtKB-EC"/>
</dbReference>
<gene>
    <name evidence="11" type="ORF">CMQ_3918</name>
</gene>